<accession>A0A5C6ED43</accession>
<keyword evidence="7" id="KW-0479">Metal-binding</keyword>
<comment type="similarity">
    <text evidence="7">Belongs to the queuine tRNA-ribosyltransferase family.</text>
</comment>
<feature type="binding site" evidence="7">
    <location>
        <position position="310"/>
    </location>
    <ligand>
        <name>Zn(2+)</name>
        <dbReference type="ChEBI" id="CHEBI:29105"/>
    </ligand>
</feature>
<evidence type="ECO:0000256" key="2">
    <source>
        <dbReference type="ARBA" id="ARBA00022676"/>
    </source>
</evidence>
<dbReference type="InterPro" id="IPR002616">
    <property type="entry name" value="tRNA_ribo_trans-like"/>
</dbReference>
<comment type="function">
    <text evidence="7">Catalyzes the base-exchange of a guanine (G) residue with the queuine precursor 7-aminomethyl-7-deazaguanine (PreQ1) at position 34 (anticodon wobble position) in tRNAs with GU(N) anticodons (tRNA-Asp, -Asn, -His and -Tyr). Catalysis occurs through a double-displacement mechanism. The nucleophile active site attacks the C1' of nucleotide 34 to detach the guanine base from the RNA, forming a covalent enzyme-RNA intermediate. The proton acceptor active site deprotonates the incoming PreQ1, allowing a nucleophilic attack on the C1' of the ribose to form the product. After dissociation, two additional enzymatic reactions on the tRNA convert PreQ1 to queuine (Q), resulting in the hypermodified nucleoside queuosine (7-(((4,5-cis-dihydroxy-2-cyclopenten-1-yl)amino)methyl)-7-deazaguanosine).</text>
</comment>
<feature type="active site" description="Nucleophile" evidence="7">
    <location>
        <position position="267"/>
    </location>
</feature>
<comment type="cofactor">
    <cofactor evidence="7">
        <name>Zn(2+)</name>
        <dbReference type="ChEBI" id="CHEBI:29105"/>
    </cofactor>
    <text evidence="7">Binds 1 zinc ion per subunit.</text>
</comment>
<dbReference type="OrthoDB" id="9805417at2"/>
<dbReference type="InterPro" id="IPR036511">
    <property type="entry name" value="TGT-like_sf"/>
</dbReference>
<comment type="pathway">
    <text evidence="1 7">tRNA modification; tRNA-queuosine biosynthesis.</text>
</comment>
<protein>
    <recommendedName>
        <fullName evidence="7">Queuine tRNA-ribosyltransferase</fullName>
        <ecNumber evidence="7">2.4.2.29</ecNumber>
    </recommendedName>
    <alternativeName>
        <fullName evidence="7">Guanine insertion enzyme</fullName>
    </alternativeName>
    <alternativeName>
        <fullName evidence="7">tRNA-guanine transglycosylase</fullName>
    </alternativeName>
</protein>
<feature type="binding site" evidence="7">
    <location>
        <position position="307"/>
    </location>
    <ligand>
        <name>Zn(2+)</name>
        <dbReference type="ChEBI" id="CHEBI:29105"/>
    </ligand>
</feature>
<dbReference type="Pfam" id="PF01702">
    <property type="entry name" value="TGT"/>
    <property type="match status" value="1"/>
</dbReference>
<feature type="region of interest" description="RNA binding; important for wobble base 34 recognition" evidence="7">
    <location>
        <begin position="272"/>
        <end position="276"/>
    </location>
</feature>
<dbReference type="GO" id="GO:0005829">
    <property type="term" value="C:cytosol"/>
    <property type="evidence" value="ECO:0007669"/>
    <property type="project" value="TreeGrafter"/>
</dbReference>
<organism evidence="9 10">
    <name type="scientific">Rubripirellula tenax</name>
    <dbReference type="NCBI Taxonomy" id="2528015"/>
    <lineage>
        <taxon>Bacteria</taxon>
        <taxon>Pseudomonadati</taxon>
        <taxon>Planctomycetota</taxon>
        <taxon>Planctomycetia</taxon>
        <taxon>Pirellulales</taxon>
        <taxon>Pirellulaceae</taxon>
        <taxon>Rubripirellula</taxon>
    </lineage>
</organism>
<evidence type="ECO:0000259" key="8">
    <source>
        <dbReference type="Pfam" id="PF01702"/>
    </source>
</evidence>
<dbReference type="HAMAP" id="MF_00168">
    <property type="entry name" value="Q_tRNA_Tgt"/>
    <property type="match status" value="1"/>
</dbReference>
<proteinExistence type="inferred from homology"/>
<keyword evidence="4 7" id="KW-0819">tRNA processing</keyword>
<dbReference type="UniPathway" id="UPA00392"/>
<comment type="caution">
    <text evidence="9">The sequence shown here is derived from an EMBL/GenBank/DDBJ whole genome shotgun (WGS) entry which is preliminary data.</text>
</comment>
<gene>
    <name evidence="7 9" type="primary">tgt</name>
    <name evidence="9" type="ORF">Poly51_54140</name>
</gene>
<feature type="binding site" evidence="7">
    <location>
        <position position="190"/>
    </location>
    <ligand>
        <name>substrate</name>
    </ligand>
</feature>
<keyword evidence="10" id="KW-1185">Reference proteome</keyword>
<dbReference type="InterPro" id="IPR004803">
    <property type="entry name" value="TGT"/>
</dbReference>
<feature type="domain" description="tRNA-guanine(15) transglycosylase-like" evidence="8">
    <location>
        <begin position="15"/>
        <end position="364"/>
    </location>
</feature>
<feature type="binding site" evidence="7">
    <location>
        <position position="148"/>
    </location>
    <ligand>
        <name>substrate</name>
    </ligand>
</feature>
<dbReference type="SUPFAM" id="SSF51713">
    <property type="entry name" value="tRNA-guanine transglycosylase"/>
    <property type="match status" value="1"/>
</dbReference>
<keyword evidence="7" id="KW-0862">Zinc</keyword>
<dbReference type="Proteomes" id="UP000318288">
    <property type="component" value="Unassembled WGS sequence"/>
</dbReference>
<name>A0A5C6ED43_9BACT</name>
<evidence type="ECO:0000313" key="10">
    <source>
        <dbReference type="Proteomes" id="UP000318288"/>
    </source>
</evidence>
<feature type="binding site" evidence="7">
    <location>
        <begin position="94"/>
        <end position="98"/>
    </location>
    <ligand>
        <name>substrate</name>
    </ligand>
</feature>
<dbReference type="NCBIfam" id="TIGR00430">
    <property type="entry name" value="Q_tRNA_tgt"/>
    <property type="match status" value="1"/>
</dbReference>
<dbReference type="RefSeq" id="WP_146461554.1">
    <property type="nucleotide sequence ID" value="NZ_SJPW01000007.1"/>
</dbReference>
<feature type="active site" description="Proton acceptor" evidence="7">
    <location>
        <position position="94"/>
    </location>
</feature>
<feature type="binding site" evidence="7">
    <location>
        <position position="335"/>
    </location>
    <ligand>
        <name>Zn(2+)</name>
        <dbReference type="ChEBI" id="CHEBI:29105"/>
    </ligand>
</feature>
<evidence type="ECO:0000256" key="5">
    <source>
        <dbReference type="ARBA" id="ARBA00022785"/>
    </source>
</evidence>
<dbReference type="GO" id="GO:0046872">
    <property type="term" value="F:metal ion binding"/>
    <property type="evidence" value="ECO:0007669"/>
    <property type="project" value="UniProtKB-KW"/>
</dbReference>
<evidence type="ECO:0000256" key="1">
    <source>
        <dbReference type="ARBA" id="ARBA00004691"/>
    </source>
</evidence>
<comment type="subunit">
    <text evidence="7">Homodimer. Within each dimer, one monomer is responsible for RNA recognition and catalysis, while the other monomer binds to the replacement base PreQ1.</text>
</comment>
<dbReference type="PANTHER" id="PTHR46499:SF1">
    <property type="entry name" value="QUEUINE TRNA-RIBOSYLTRANSFERASE"/>
    <property type="match status" value="1"/>
</dbReference>
<dbReference type="GO" id="GO:0008616">
    <property type="term" value="P:tRNA queuosine(34) biosynthetic process"/>
    <property type="evidence" value="ECO:0007669"/>
    <property type="project" value="UniProtKB-UniRule"/>
</dbReference>
<dbReference type="PANTHER" id="PTHR46499">
    <property type="entry name" value="QUEUINE TRNA-RIBOSYLTRANSFERASE"/>
    <property type="match status" value="1"/>
</dbReference>
<keyword evidence="5 7" id="KW-0671">Queuosine biosynthesis</keyword>
<evidence type="ECO:0000256" key="7">
    <source>
        <dbReference type="HAMAP-Rule" id="MF_00168"/>
    </source>
</evidence>
<dbReference type="FunFam" id="3.20.20.105:FF:000001">
    <property type="entry name" value="Queuine tRNA-ribosyltransferase"/>
    <property type="match status" value="1"/>
</dbReference>
<keyword evidence="2 7" id="KW-0328">Glycosyltransferase</keyword>
<keyword evidence="3 7" id="KW-0808">Transferase</keyword>
<reference evidence="9 10" key="1">
    <citation type="submission" date="2019-02" db="EMBL/GenBank/DDBJ databases">
        <title>Deep-cultivation of Planctomycetes and their phenomic and genomic characterization uncovers novel biology.</title>
        <authorList>
            <person name="Wiegand S."/>
            <person name="Jogler M."/>
            <person name="Boedeker C."/>
            <person name="Pinto D."/>
            <person name="Vollmers J."/>
            <person name="Rivas-Marin E."/>
            <person name="Kohn T."/>
            <person name="Peeters S.H."/>
            <person name="Heuer A."/>
            <person name="Rast P."/>
            <person name="Oberbeckmann S."/>
            <person name="Bunk B."/>
            <person name="Jeske O."/>
            <person name="Meyerdierks A."/>
            <person name="Storesund J.E."/>
            <person name="Kallscheuer N."/>
            <person name="Luecker S."/>
            <person name="Lage O.M."/>
            <person name="Pohl T."/>
            <person name="Merkel B.J."/>
            <person name="Hornburger P."/>
            <person name="Mueller R.-W."/>
            <person name="Bruemmer F."/>
            <person name="Labrenz M."/>
            <person name="Spormann A.M."/>
            <person name="Op Den Camp H."/>
            <person name="Overmann J."/>
            <person name="Amann R."/>
            <person name="Jetten M.S.M."/>
            <person name="Mascher T."/>
            <person name="Medema M.H."/>
            <person name="Devos D.P."/>
            <person name="Kaster A.-K."/>
            <person name="Ovreas L."/>
            <person name="Rohde M."/>
            <person name="Galperin M.Y."/>
            <person name="Jogler C."/>
        </authorList>
    </citation>
    <scope>NUCLEOTIDE SEQUENCE [LARGE SCALE GENOMIC DNA]</scope>
    <source>
        <strain evidence="9 10">Poly51</strain>
    </source>
</reference>
<dbReference type="NCBIfam" id="TIGR00449">
    <property type="entry name" value="tgt_general"/>
    <property type="match status" value="1"/>
</dbReference>
<feature type="region of interest" description="RNA binding" evidence="7">
    <location>
        <begin position="248"/>
        <end position="254"/>
    </location>
</feature>
<dbReference type="Gene3D" id="3.20.20.105">
    <property type="entry name" value="Queuine tRNA-ribosyltransferase-like"/>
    <property type="match status" value="1"/>
</dbReference>
<dbReference type="InterPro" id="IPR050076">
    <property type="entry name" value="ArchSynthase1/Queuine_TRR"/>
</dbReference>
<evidence type="ECO:0000256" key="3">
    <source>
        <dbReference type="ARBA" id="ARBA00022679"/>
    </source>
</evidence>
<comment type="catalytic activity">
    <reaction evidence="6 7">
        <text>7-aminomethyl-7-carbaguanine + guanosine(34) in tRNA = 7-aminomethyl-7-carbaguanosine(34) in tRNA + guanine</text>
        <dbReference type="Rhea" id="RHEA:24104"/>
        <dbReference type="Rhea" id="RHEA-COMP:10341"/>
        <dbReference type="Rhea" id="RHEA-COMP:10342"/>
        <dbReference type="ChEBI" id="CHEBI:16235"/>
        <dbReference type="ChEBI" id="CHEBI:58703"/>
        <dbReference type="ChEBI" id="CHEBI:74269"/>
        <dbReference type="ChEBI" id="CHEBI:82833"/>
        <dbReference type="EC" id="2.4.2.29"/>
    </reaction>
</comment>
<feature type="binding site" evidence="7">
    <location>
        <position position="217"/>
    </location>
    <ligand>
        <name>substrate</name>
    </ligand>
</feature>
<feature type="binding site" evidence="7">
    <location>
        <position position="305"/>
    </location>
    <ligand>
        <name>Zn(2+)</name>
        <dbReference type="ChEBI" id="CHEBI:29105"/>
    </ligand>
</feature>
<dbReference type="GO" id="GO:0008479">
    <property type="term" value="F:tRNA-guanosine(34) queuine transglycosylase activity"/>
    <property type="evidence" value="ECO:0007669"/>
    <property type="project" value="UniProtKB-UniRule"/>
</dbReference>
<evidence type="ECO:0000256" key="4">
    <source>
        <dbReference type="ARBA" id="ARBA00022694"/>
    </source>
</evidence>
<dbReference type="AlphaFoldDB" id="A0A5C6ED43"/>
<evidence type="ECO:0000256" key="6">
    <source>
        <dbReference type="ARBA" id="ARBA00050112"/>
    </source>
</evidence>
<evidence type="ECO:0000313" key="9">
    <source>
        <dbReference type="EMBL" id="TWU47613.1"/>
    </source>
</evidence>
<dbReference type="EMBL" id="SJPW01000007">
    <property type="protein sequence ID" value="TWU47613.1"/>
    <property type="molecule type" value="Genomic_DNA"/>
</dbReference>
<dbReference type="EC" id="2.4.2.29" evidence="7"/>
<sequence>MSQFQFELSHRDASTSARRGVFLTPHGPVQTPGFMPVGTQGTVKGVTIDQVKETGAHMILGNTYHLALRPGHETVRRLGGLHGMSRWEGPILTDSGGFQIFSLGAINQVTEEAATFRSHIDGAEVRLTPEHSIEIQESLGSDVAMVLDHVVALPAEPGVVEDAMARSIRWAKRCLEAATRDDQAKFAIVQGGLDVELRIQCARELSSMNFDGYAVGGLSVGEAPSEMYRITAATCPELPEDKPRYLMGVGTPIDLIESVARGIDLFDCVMPTRNGRNGLAFTDEGKLKLRNAIHKEDTRPIEAHCPCLACRHSRGYLRHLFVAGEMLGPILLSIHNLTYYQRVMQGARDAIEQNRFADYAREKKAGWGIADVAEQPGA</sequence>